<keyword evidence="3" id="KW-1185">Reference proteome</keyword>
<dbReference type="Proteomes" id="UP001165082">
    <property type="component" value="Unassembled WGS sequence"/>
</dbReference>
<organism evidence="2 3">
    <name type="scientific">Triparma retinervis</name>
    <dbReference type="NCBI Taxonomy" id="2557542"/>
    <lineage>
        <taxon>Eukaryota</taxon>
        <taxon>Sar</taxon>
        <taxon>Stramenopiles</taxon>
        <taxon>Ochrophyta</taxon>
        <taxon>Bolidophyceae</taxon>
        <taxon>Parmales</taxon>
        <taxon>Triparmaceae</taxon>
        <taxon>Triparma</taxon>
    </lineage>
</organism>
<reference evidence="2" key="1">
    <citation type="submission" date="2022-07" db="EMBL/GenBank/DDBJ databases">
        <title>Genome analysis of Parmales, a sister group of diatoms, reveals the evolutionary specialization of diatoms from phago-mixotrophs to photoautotrophs.</title>
        <authorList>
            <person name="Ban H."/>
            <person name="Sato S."/>
            <person name="Yoshikawa S."/>
            <person name="Kazumasa Y."/>
            <person name="Nakamura Y."/>
            <person name="Ichinomiya M."/>
            <person name="Saitoh K."/>
            <person name="Sato N."/>
            <person name="Blanc-Mathieu R."/>
            <person name="Endo H."/>
            <person name="Kuwata A."/>
            <person name="Ogata H."/>
        </authorList>
    </citation>
    <scope>NUCLEOTIDE SEQUENCE</scope>
</reference>
<feature type="non-terminal residue" evidence="2">
    <location>
        <position position="266"/>
    </location>
</feature>
<feature type="region of interest" description="Disordered" evidence="1">
    <location>
        <begin position="1"/>
        <end position="55"/>
    </location>
</feature>
<protein>
    <submittedName>
        <fullName evidence="2">Uncharacterized protein</fullName>
    </submittedName>
</protein>
<dbReference type="AlphaFoldDB" id="A0A9W7A930"/>
<evidence type="ECO:0000256" key="1">
    <source>
        <dbReference type="SAM" id="MobiDB-lite"/>
    </source>
</evidence>
<gene>
    <name evidence="2" type="ORF">TrRE_jg6577</name>
</gene>
<sequence>MTESNDADGGAVEDRGVATASAESTTTTANLPSTTKLPSATSNSPPTASKTPTQAANFRMVNFKDPVKSNDPYIVVWEKCRATGWKWKNAKSKGGIEQEGYNYFLPNARNYKQGATAGVDYVEGEDGVREFARVHWAAPAPSGDALSRLDVPSRAFCIVSAPGIPTGMVMSSTPKHCTIAYHAVGRNKHVYSVSPRVNADKVKVLQGRAAGIGERLSTVGKEERVGKIVYHEGTRRVGLVVSLDGGRLNVWYEEEGEMVKGGRLGE</sequence>
<evidence type="ECO:0000313" key="3">
    <source>
        <dbReference type="Proteomes" id="UP001165082"/>
    </source>
</evidence>
<dbReference type="EMBL" id="BRXZ01002591">
    <property type="protein sequence ID" value="GMH65831.1"/>
    <property type="molecule type" value="Genomic_DNA"/>
</dbReference>
<feature type="compositionally biased region" description="Low complexity" evidence="1">
    <location>
        <begin position="18"/>
        <end position="53"/>
    </location>
</feature>
<proteinExistence type="predicted"/>
<comment type="caution">
    <text evidence="2">The sequence shown here is derived from an EMBL/GenBank/DDBJ whole genome shotgun (WGS) entry which is preliminary data.</text>
</comment>
<dbReference type="OrthoDB" id="10553044at2759"/>
<accession>A0A9W7A930</accession>
<evidence type="ECO:0000313" key="2">
    <source>
        <dbReference type="EMBL" id="GMH65831.1"/>
    </source>
</evidence>
<name>A0A9W7A930_9STRA</name>